<feature type="compositionally biased region" description="Basic and acidic residues" evidence="1">
    <location>
        <begin position="299"/>
        <end position="318"/>
    </location>
</feature>
<dbReference type="AlphaFoldDB" id="A0A1B9GXJ1"/>
<feature type="region of interest" description="Disordered" evidence="1">
    <location>
        <begin position="482"/>
        <end position="539"/>
    </location>
</feature>
<evidence type="ECO:0000256" key="1">
    <source>
        <dbReference type="SAM" id="MobiDB-lite"/>
    </source>
</evidence>
<feature type="compositionally biased region" description="Low complexity" evidence="1">
    <location>
        <begin position="126"/>
        <end position="141"/>
    </location>
</feature>
<organism evidence="2 3">
    <name type="scientific">Kwoniella heveanensis BCC8398</name>
    <dbReference type="NCBI Taxonomy" id="1296120"/>
    <lineage>
        <taxon>Eukaryota</taxon>
        <taxon>Fungi</taxon>
        <taxon>Dikarya</taxon>
        <taxon>Basidiomycota</taxon>
        <taxon>Agaricomycotina</taxon>
        <taxon>Tremellomycetes</taxon>
        <taxon>Tremellales</taxon>
        <taxon>Cryptococcaceae</taxon>
        <taxon>Kwoniella</taxon>
    </lineage>
</organism>
<feature type="region of interest" description="Disordered" evidence="1">
    <location>
        <begin position="1"/>
        <end position="33"/>
    </location>
</feature>
<dbReference type="OrthoDB" id="2565099at2759"/>
<gene>
    <name evidence="2" type="ORF">I316_02720</name>
</gene>
<dbReference type="Proteomes" id="UP000092666">
    <property type="component" value="Unassembled WGS sequence"/>
</dbReference>
<feature type="compositionally biased region" description="Low complexity" evidence="1">
    <location>
        <begin position="50"/>
        <end position="75"/>
    </location>
</feature>
<keyword evidence="3" id="KW-1185">Reference proteome</keyword>
<dbReference type="EMBL" id="KI669498">
    <property type="protein sequence ID" value="OCF35665.1"/>
    <property type="molecule type" value="Genomic_DNA"/>
</dbReference>
<accession>A0A1B9GXJ1</accession>
<protein>
    <submittedName>
        <fullName evidence="2">Uncharacterized protein</fullName>
    </submittedName>
</protein>
<feature type="compositionally biased region" description="Pro residues" evidence="1">
    <location>
        <begin position="483"/>
        <end position="492"/>
    </location>
</feature>
<feature type="region of interest" description="Disordered" evidence="1">
    <location>
        <begin position="50"/>
        <end position="192"/>
    </location>
</feature>
<proteinExistence type="predicted"/>
<reference evidence="2 3" key="1">
    <citation type="submission" date="2013-07" db="EMBL/GenBank/DDBJ databases">
        <title>The Genome Sequence of Cryptococcus heveanensis BCC8398.</title>
        <authorList>
            <consortium name="The Broad Institute Genome Sequencing Platform"/>
            <person name="Cuomo C."/>
            <person name="Litvintseva A."/>
            <person name="Chen Y."/>
            <person name="Heitman J."/>
            <person name="Sun S."/>
            <person name="Springer D."/>
            <person name="Dromer F."/>
            <person name="Young S.K."/>
            <person name="Zeng Q."/>
            <person name="Gargeya S."/>
            <person name="Fitzgerald M."/>
            <person name="Abouelleil A."/>
            <person name="Alvarado L."/>
            <person name="Berlin A.M."/>
            <person name="Chapman S.B."/>
            <person name="Dewar J."/>
            <person name="Goldberg J."/>
            <person name="Griggs A."/>
            <person name="Gujja S."/>
            <person name="Hansen M."/>
            <person name="Howarth C."/>
            <person name="Imamovic A."/>
            <person name="Larimer J."/>
            <person name="McCowan C."/>
            <person name="Murphy C."/>
            <person name="Pearson M."/>
            <person name="Priest M."/>
            <person name="Roberts A."/>
            <person name="Saif S."/>
            <person name="Shea T."/>
            <person name="Sykes S."/>
            <person name="Wortman J."/>
            <person name="Nusbaum C."/>
            <person name="Birren B."/>
        </authorList>
    </citation>
    <scope>NUCLEOTIDE SEQUENCE [LARGE SCALE GENOMIC DNA]</scope>
    <source>
        <strain evidence="2 3">BCC8398</strain>
    </source>
</reference>
<sequence length="671" mass="72639">MPTTTFERPSLPASSNPPPHYTNSPASGPALTPAIKVSFPTSMSLSIPFFSRSSSSTTSTSMSSGSYSCSYSTSTDLDDHDLSPLSTSFPGPDQSHAQGQHKYDYSLGRGQHRQHHSSYDDRMQINPSRSSLSSNASSVRPALKKMPSWSSWNMGLESSRSGSASSVGETDRDEHNPMILSESGSSVGGGEDGMSDMAGRTSLLDVRRGSTGMGGRLHLDLGTWGKSPKVLLVPMKSGSKNNNKASHKHANSFPSRVKLRPSSVIHKIPQVISADIFPPLTRVWARTDDNRTTVPSDPGLDRERRGSDWPPTKGRDMNLDLSGIKTLADETEEVEDEEESKIAANRCEPFGDDNDLISDRVDTPMEIPGMPRLDLRSRSSVLSPVLDGEEGEEETDQMERTEAGLAENEKEEFFTPSPMPASVFPRTPFPSRIDGSAEPPTFDLSIFSPRPPPPPVLRGILDNLPVSPLELPVLRNSATFPTPVFPRDPPTSPLHMPAPRRGIPGESIESVLHPSLSRRSSIVGKDRPRRPSIPGLPRRRMSLSIRPAILPCPTPPSLLVSPKTLGSEYIPPLFSPSSISPVTSRFLIGSGPGGGGSSSLPRRRGRGSMRLKLPPSYFSSEQGTGLGIEQEVEFREATEKVNEEHVATPGTFGLEGEKGRIQAEGVNPYFA</sequence>
<reference evidence="3" key="2">
    <citation type="submission" date="2013-12" db="EMBL/GenBank/DDBJ databases">
        <title>Evolution of pathogenesis and genome organization in the Tremellales.</title>
        <authorList>
            <person name="Cuomo C."/>
            <person name="Litvintseva A."/>
            <person name="Heitman J."/>
            <person name="Chen Y."/>
            <person name="Sun S."/>
            <person name="Springer D."/>
            <person name="Dromer F."/>
            <person name="Young S."/>
            <person name="Zeng Q."/>
            <person name="Chapman S."/>
            <person name="Gujja S."/>
            <person name="Saif S."/>
            <person name="Birren B."/>
        </authorList>
    </citation>
    <scope>NUCLEOTIDE SEQUENCE [LARGE SCALE GENOMIC DNA]</scope>
    <source>
        <strain evidence="3">BCC8398</strain>
    </source>
</reference>
<feature type="region of interest" description="Disordered" evidence="1">
    <location>
        <begin position="588"/>
        <end position="625"/>
    </location>
</feature>
<evidence type="ECO:0000313" key="3">
    <source>
        <dbReference type="Proteomes" id="UP000092666"/>
    </source>
</evidence>
<feature type="region of interest" description="Disordered" evidence="1">
    <location>
        <begin position="288"/>
        <end position="318"/>
    </location>
</feature>
<name>A0A1B9GXJ1_9TREE</name>
<evidence type="ECO:0000313" key="2">
    <source>
        <dbReference type="EMBL" id="OCF35665.1"/>
    </source>
</evidence>